<sequence length="138" mass="15890">MVGRKRSIERRKNKRYKAVEGAYAAISPNSNKIGQIIDISMGGLCFKYINTENNSEAPVNRNEESIFLSSMGYYVGDLPFQTIADYEIKDAPSFSSMKVRRRHVKFTDLSFKQLFDLDYYMKNNVSEQLKPIPNQTKS</sequence>
<name>A0A2G6MQ67_9BACT</name>
<evidence type="ECO:0000313" key="2">
    <source>
        <dbReference type="Proteomes" id="UP000231203"/>
    </source>
</evidence>
<gene>
    <name evidence="1" type="ORF">CSA25_06785</name>
</gene>
<proteinExistence type="predicted"/>
<reference evidence="1 2" key="1">
    <citation type="submission" date="2017-10" db="EMBL/GenBank/DDBJ databases">
        <title>Novel microbial diversity and functional potential in the marine mammal oral microbiome.</title>
        <authorList>
            <person name="Dudek N.K."/>
            <person name="Sun C.L."/>
            <person name="Burstein D."/>
            <person name="Kantor R.S."/>
            <person name="Aliaga Goltsman D.S."/>
            <person name="Bik E.M."/>
            <person name="Thomas B.C."/>
            <person name="Banfield J.F."/>
            <person name="Relman D.A."/>
        </authorList>
    </citation>
    <scope>NUCLEOTIDE SEQUENCE [LARGE SCALE GENOMIC DNA]</scope>
    <source>
        <strain evidence="1">DOLJORAL78_47_202</strain>
    </source>
</reference>
<organism evidence="1 2">
    <name type="scientific">Desulfobacter postgatei</name>
    <dbReference type="NCBI Taxonomy" id="2293"/>
    <lineage>
        <taxon>Bacteria</taxon>
        <taxon>Pseudomonadati</taxon>
        <taxon>Thermodesulfobacteriota</taxon>
        <taxon>Desulfobacteria</taxon>
        <taxon>Desulfobacterales</taxon>
        <taxon>Desulfobacteraceae</taxon>
        <taxon>Desulfobacter</taxon>
    </lineage>
</organism>
<protein>
    <submittedName>
        <fullName evidence="1">Pilus assembly protein PilZ</fullName>
    </submittedName>
</protein>
<dbReference type="Proteomes" id="UP000231203">
    <property type="component" value="Unassembled WGS sequence"/>
</dbReference>
<dbReference type="EMBL" id="PDTI01000063">
    <property type="protein sequence ID" value="PIE62120.1"/>
    <property type="molecule type" value="Genomic_DNA"/>
</dbReference>
<comment type="caution">
    <text evidence="1">The sequence shown here is derived from an EMBL/GenBank/DDBJ whole genome shotgun (WGS) entry which is preliminary data.</text>
</comment>
<accession>A0A2G6MQ67</accession>
<dbReference type="AlphaFoldDB" id="A0A2G6MQ67"/>
<evidence type="ECO:0000313" key="1">
    <source>
        <dbReference type="EMBL" id="PIE62120.1"/>
    </source>
</evidence>